<keyword evidence="3" id="KW-0804">Transcription</keyword>
<geneLocation type="plasmid" evidence="5">
    <name>pHSJD-312</name>
</geneLocation>
<dbReference type="PANTHER" id="PTHR46797:SF23">
    <property type="entry name" value="HTH-TYPE TRANSCRIPTIONAL REGULATOR SUTR"/>
    <property type="match status" value="1"/>
</dbReference>
<dbReference type="SUPFAM" id="SSF47413">
    <property type="entry name" value="lambda repressor-like DNA-binding domains"/>
    <property type="match status" value="1"/>
</dbReference>
<evidence type="ECO:0000256" key="1">
    <source>
        <dbReference type="ARBA" id="ARBA00023015"/>
    </source>
</evidence>
<evidence type="ECO:0000256" key="2">
    <source>
        <dbReference type="ARBA" id="ARBA00023125"/>
    </source>
</evidence>
<accession>A0A386JBU3</accession>
<protein>
    <submittedName>
        <fullName evidence="5">Regulatory protein</fullName>
    </submittedName>
</protein>
<dbReference type="SMART" id="SM00530">
    <property type="entry name" value="HTH_XRE"/>
    <property type="match status" value="1"/>
</dbReference>
<dbReference type="RefSeq" id="WP_172693294.1">
    <property type="nucleotide sequence ID" value="NZ_MG973074.1"/>
</dbReference>
<dbReference type="GO" id="GO:0003700">
    <property type="term" value="F:DNA-binding transcription factor activity"/>
    <property type="evidence" value="ECO:0007669"/>
    <property type="project" value="TreeGrafter"/>
</dbReference>
<dbReference type="InterPro" id="IPR050807">
    <property type="entry name" value="TransReg_Diox_bact_type"/>
</dbReference>
<keyword evidence="5" id="KW-0614">Plasmid</keyword>
<reference evidence="5" key="1">
    <citation type="journal article" date="2018" name="Sci. Rep.">
        <title>Novel Clade C-I Clostridium difficile strains escape diagnostic tests, differ in pathogenicity potential and carry toxins on extrachromosomal elements.</title>
        <authorList>
            <person name="Ramirez-Vargas G."/>
            <person name="Lopez-Urena D."/>
            <person name="Badilla A."/>
            <person name="Orozco-Aguilar J."/>
            <person name="Murillo T."/>
            <person name="Rojas P."/>
            <person name="Riedel T."/>
            <person name="Overmann J."/>
            <person name="Gonzalez G."/>
            <person name="Chaves-Olarte E."/>
            <person name="Quesada-Gomez C."/>
            <person name="Rodriguez C."/>
        </authorList>
    </citation>
    <scope>NUCLEOTIDE SEQUENCE</scope>
    <source>
        <strain evidence="5">HSJD-312</strain>
        <plasmid evidence="5">pHSJD-312</plasmid>
    </source>
</reference>
<proteinExistence type="predicted"/>
<dbReference type="PROSITE" id="PS50943">
    <property type="entry name" value="HTH_CROC1"/>
    <property type="match status" value="1"/>
</dbReference>
<dbReference type="PANTHER" id="PTHR46797">
    <property type="entry name" value="HTH-TYPE TRANSCRIPTIONAL REGULATOR"/>
    <property type="match status" value="1"/>
</dbReference>
<gene>
    <name evidence="5" type="ORF">pHSJD-312_00038</name>
</gene>
<dbReference type="GO" id="GO:0003677">
    <property type="term" value="F:DNA binding"/>
    <property type="evidence" value="ECO:0007669"/>
    <property type="project" value="UniProtKB-KW"/>
</dbReference>
<dbReference type="Pfam" id="PF01381">
    <property type="entry name" value="HTH_3"/>
    <property type="match status" value="1"/>
</dbReference>
<sequence length="115" mass="13321">MLELDKIEVILGKRIRNYRKKLGYSQEVLAQKSDLVTTYIGQIERGEKRASLQTILKIASALEVPFEILFENIVLNDNYVDTISSQCYELIDSLTLKEQKAILKLLKDVIEYRNL</sequence>
<evidence type="ECO:0000256" key="3">
    <source>
        <dbReference type="ARBA" id="ARBA00023163"/>
    </source>
</evidence>
<keyword evidence="1" id="KW-0805">Transcription regulation</keyword>
<dbReference type="CDD" id="cd00093">
    <property type="entry name" value="HTH_XRE"/>
    <property type="match status" value="1"/>
</dbReference>
<dbReference type="GO" id="GO:0005829">
    <property type="term" value="C:cytosol"/>
    <property type="evidence" value="ECO:0007669"/>
    <property type="project" value="TreeGrafter"/>
</dbReference>
<keyword evidence="2" id="KW-0238">DNA-binding</keyword>
<dbReference type="AlphaFoldDB" id="A0A386JBU3"/>
<organism evidence="5">
    <name type="scientific">Clostridioides difficile</name>
    <name type="common">Peptoclostridium difficile</name>
    <dbReference type="NCBI Taxonomy" id="1496"/>
    <lineage>
        <taxon>Bacteria</taxon>
        <taxon>Bacillati</taxon>
        <taxon>Bacillota</taxon>
        <taxon>Clostridia</taxon>
        <taxon>Peptostreptococcales</taxon>
        <taxon>Peptostreptococcaceae</taxon>
        <taxon>Clostridioides</taxon>
    </lineage>
</organism>
<evidence type="ECO:0000259" key="4">
    <source>
        <dbReference type="PROSITE" id="PS50943"/>
    </source>
</evidence>
<dbReference type="Gene3D" id="1.10.260.40">
    <property type="entry name" value="lambda repressor-like DNA-binding domains"/>
    <property type="match status" value="1"/>
</dbReference>
<dbReference type="InterPro" id="IPR001387">
    <property type="entry name" value="Cro/C1-type_HTH"/>
</dbReference>
<feature type="domain" description="HTH cro/C1-type" evidence="4">
    <location>
        <begin position="15"/>
        <end position="69"/>
    </location>
</feature>
<dbReference type="EMBL" id="MG973074">
    <property type="protein sequence ID" value="AYD68659.1"/>
    <property type="molecule type" value="Genomic_DNA"/>
</dbReference>
<name>A0A386JBU3_CLODI</name>
<dbReference type="InterPro" id="IPR010982">
    <property type="entry name" value="Lambda_DNA-bd_dom_sf"/>
</dbReference>
<evidence type="ECO:0000313" key="5">
    <source>
        <dbReference type="EMBL" id="AYD68659.1"/>
    </source>
</evidence>